<dbReference type="AlphaFoldDB" id="A0A0B5E5L3"/>
<sequence>MADAHTLFEPDGPPRRVDAGGTVFRLAEGGEQETGLIGYETRLARTHRVWERRGTSTRRVKEIRGLVCEGCGLDAEARFGRGIAMSCMEAHHLSPVARMPEEERPVRAEEFAVLCPTCHRVSHRLDRPDDLEGLRAIVQRSSLTPAFRRTGPGRDRR</sequence>
<name>A0A0B5E5L3_9RHOB</name>
<evidence type="ECO:0000313" key="2">
    <source>
        <dbReference type="Proteomes" id="UP000031521"/>
    </source>
</evidence>
<reference evidence="1 2" key="1">
    <citation type="journal article" date="2014" name="Int. J. Syst. Evol. Microbiol.">
        <title>Celeribacter indicus sp. nov., a polycyclic aromatic hydrocarbon-degrading bacterium from deep-sea sediment and reclassification of Huaishuia halophila as Celeribacter halophilus comb. nov.</title>
        <authorList>
            <person name="Lai Q."/>
            <person name="Cao J."/>
            <person name="Yuan J."/>
            <person name="Li F."/>
            <person name="Shao Z."/>
        </authorList>
    </citation>
    <scope>NUCLEOTIDE SEQUENCE [LARGE SCALE GENOMIC DNA]</scope>
    <source>
        <strain evidence="1">P73</strain>
    </source>
</reference>
<keyword evidence="2" id="KW-1185">Reference proteome</keyword>
<dbReference type="STRING" id="1208324.P73_3581"/>
<proteinExistence type="predicted"/>
<keyword evidence="1" id="KW-0378">Hydrolase</keyword>
<organism evidence="1 2">
    <name type="scientific">Celeribacter indicus</name>
    <dbReference type="NCBI Taxonomy" id="1208324"/>
    <lineage>
        <taxon>Bacteria</taxon>
        <taxon>Pseudomonadati</taxon>
        <taxon>Pseudomonadota</taxon>
        <taxon>Alphaproteobacteria</taxon>
        <taxon>Rhodobacterales</taxon>
        <taxon>Roseobacteraceae</taxon>
        <taxon>Celeribacter</taxon>
    </lineage>
</organism>
<accession>A0A0B5E5L3</accession>
<dbReference type="HOGENOM" id="CLU_1674768_0_0_5"/>
<protein>
    <submittedName>
        <fullName evidence="1">Putative restriction endonuclease</fullName>
    </submittedName>
</protein>
<keyword evidence="1" id="KW-0255">Endonuclease</keyword>
<dbReference type="GO" id="GO:0004519">
    <property type="term" value="F:endonuclease activity"/>
    <property type="evidence" value="ECO:0007669"/>
    <property type="project" value="UniProtKB-KW"/>
</dbReference>
<gene>
    <name evidence="1" type="ORF">P73_3581</name>
</gene>
<dbReference type="EMBL" id="CP004393">
    <property type="protein sequence ID" value="AJE48296.1"/>
    <property type="molecule type" value="Genomic_DNA"/>
</dbReference>
<evidence type="ECO:0000313" key="1">
    <source>
        <dbReference type="EMBL" id="AJE48296.1"/>
    </source>
</evidence>
<dbReference type="RefSeq" id="WP_175474777.1">
    <property type="nucleotide sequence ID" value="NZ_FNNW01000006.1"/>
</dbReference>
<dbReference type="Proteomes" id="UP000031521">
    <property type="component" value="Chromosome"/>
</dbReference>
<keyword evidence="1" id="KW-0540">Nuclease</keyword>
<dbReference type="KEGG" id="cid:P73_3581"/>